<dbReference type="VEuPathDB" id="MicrosporidiaDB:VICG_01182"/>
<dbReference type="GO" id="GO:0005737">
    <property type="term" value="C:cytoplasm"/>
    <property type="evidence" value="ECO:0007669"/>
    <property type="project" value="TreeGrafter"/>
</dbReference>
<dbReference type="EC" id="3.1.3.48" evidence="2"/>
<proteinExistence type="inferred from homology"/>
<feature type="domain" description="Rhodanese" evidence="10">
    <location>
        <begin position="151"/>
        <end position="248"/>
    </location>
</feature>
<dbReference type="GO" id="GO:0110032">
    <property type="term" value="P:positive regulation of G2/MI transition of meiotic cell cycle"/>
    <property type="evidence" value="ECO:0007669"/>
    <property type="project" value="TreeGrafter"/>
</dbReference>
<evidence type="ECO:0000256" key="2">
    <source>
        <dbReference type="ARBA" id="ARBA00013064"/>
    </source>
</evidence>
<dbReference type="PANTHER" id="PTHR10828">
    <property type="entry name" value="M-PHASE INDUCER PHOSPHATASE DUAL SPECIFICITY PHOSPHATASE CDC25"/>
    <property type="match status" value="1"/>
</dbReference>
<dbReference type="EMBL" id="JH370138">
    <property type="protein sequence ID" value="ELA41830.1"/>
    <property type="molecule type" value="Genomic_DNA"/>
</dbReference>
<dbReference type="Pfam" id="PF00581">
    <property type="entry name" value="Rhodanese"/>
    <property type="match status" value="1"/>
</dbReference>
<dbReference type="InterPro" id="IPR036873">
    <property type="entry name" value="Rhodanese-like_dom_sf"/>
</dbReference>
<dbReference type="OrthoDB" id="26523at2759"/>
<protein>
    <recommendedName>
        <fullName evidence="9">M-phase inducer phosphatase</fullName>
        <ecNumber evidence="2">3.1.3.48</ecNumber>
    </recommendedName>
</protein>
<evidence type="ECO:0000259" key="10">
    <source>
        <dbReference type="PROSITE" id="PS50206"/>
    </source>
</evidence>
<dbReference type="GO" id="GO:0000086">
    <property type="term" value="P:G2/M transition of mitotic cell cycle"/>
    <property type="evidence" value="ECO:0007669"/>
    <property type="project" value="TreeGrafter"/>
</dbReference>
<name>L2GMU8_VITCO</name>
<dbReference type="AlphaFoldDB" id="L2GMU8"/>
<evidence type="ECO:0000313" key="12">
    <source>
        <dbReference type="Proteomes" id="UP000011082"/>
    </source>
</evidence>
<dbReference type="GeneID" id="19881893"/>
<dbReference type="STRING" id="993615.L2GMU8"/>
<evidence type="ECO:0000313" key="11">
    <source>
        <dbReference type="EMBL" id="ELA41830.1"/>
    </source>
</evidence>
<evidence type="ECO:0000256" key="1">
    <source>
        <dbReference type="ARBA" id="ARBA00011065"/>
    </source>
</evidence>
<keyword evidence="7" id="KW-0131">Cell cycle</keyword>
<dbReference type="GO" id="GO:0005634">
    <property type="term" value="C:nucleus"/>
    <property type="evidence" value="ECO:0007669"/>
    <property type="project" value="TreeGrafter"/>
</dbReference>
<dbReference type="InterPro" id="IPR001763">
    <property type="entry name" value="Rhodanese-like_dom"/>
</dbReference>
<dbReference type="SMART" id="SM00450">
    <property type="entry name" value="RHOD"/>
    <property type="match status" value="1"/>
</dbReference>
<dbReference type="SUPFAM" id="SSF52821">
    <property type="entry name" value="Rhodanese/Cell cycle control phosphatase"/>
    <property type="match status" value="1"/>
</dbReference>
<evidence type="ECO:0000256" key="9">
    <source>
        <dbReference type="ARBA" id="ARBA00067190"/>
    </source>
</evidence>
<keyword evidence="12" id="KW-1185">Reference proteome</keyword>
<sequence length="276" mass="32377">MFGLSKLNFLVPYMPAHDIFTNNSSPEEYSNDIMSEKPFLNILIDTSSEDFWSDLDENLENENPFREDSSTFMRKKLAVEDKRSQNWSRNAFFLLKSNSLIRSVPQNLEGTCWDFANSGEQITLPTLGCGKSDAIKRISAQTLVCLINKTFERDYLVIDARFSYEYDGGHIRGAVNINNEGDVFRTIKDRRILIFYCEFSSIRGPTLARRVRNWDRKGNEYPRLDFPEIYILEGGYRSFFEQFPQFCTPSSYIQMHDKRFKKECAYFHKKIKIKKN</sequence>
<dbReference type="GO" id="GO:0004725">
    <property type="term" value="F:protein tyrosine phosphatase activity"/>
    <property type="evidence" value="ECO:0007669"/>
    <property type="project" value="UniProtKB-EC"/>
</dbReference>
<dbReference type="Gene3D" id="3.40.250.10">
    <property type="entry name" value="Rhodanese-like domain"/>
    <property type="match status" value="1"/>
</dbReference>
<evidence type="ECO:0000256" key="7">
    <source>
        <dbReference type="ARBA" id="ARBA00023306"/>
    </source>
</evidence>
<keyword evidence="4" id="KW-0498">Mitosis</keyword>
<organism evidence="11 12">
    <name type="scientific">Vittaforma corneae (strain ATCC 50505)</name>
    <name type="common">Microsporidian parasite</name>
    <name type="synonym">Nosema corneum</name>
    <dbReference type="NCBI Taxonomy" id="993615"/>
    <lineage>
        <taxon>Eukaryota</taxon>
        <taxon>Fungi</taxon>
        <taxon>Fungi incertae sedis</taxon>
        <taxon>Microsporidia</taxon>
        <taxon>Nosematidae</taxon>
        <taxon>Vittaforma</taxon>
    </lineage>
</organism>
<dbReference type="GO" id="GO:0010971">
    <property type="term" value="P:positive regulation of G2/M transition of mitotic cell cycle"/>
    <property type="evidence" value="ECO:0007669"/>
    <property type="project" value="TreeGrafter"/>
</dbReference>
<dbReference type="Proteomes" id="UP000011082">
    <property type="component" value="Unassembled WGS sequence"/>
</dbReference>
<evidence type="ECO:0000256" key="6">
    <source>
        <dbReference type="ARBA" id="ARBA00022912"/>
    </source>
</evidence>
<comment type="catalytic activity">
    <reaction evidence="8">
        <text>O-phospho-L-tyrosyl-[protein] + H2O = L-tyrosyl-[protein] + phosphate</text>
        <dbReference type="Rhea" id="RHEA:10684"/>
        <dbReference type="Rhea" id="RHEA-COMP:10136"/>
        <dbReference type="Rhea" id="RHEA-COMP:20101"/>
        <dbReference type="ChEBI" id="CHEBI:15377"/>
        <dbReference type="ChEBI" id="CHEBI:43474"/>
        <dbReference type="ChEBI" id="CHEBI:46858"/>
        <dbReference type="ChEBI" id="CHEBI:61978"/>
        <dbReference type="EC" id="3.1.3.48"/>
    </reaction>
</comment>
<accession>L2GMU8</accession>
<dbReference type="InParanoid" id="L2GMU8"/>
<gene>
    <name evidence="11" type="ORF">VICG_01182</name>
</gene>
<keyword evidence="5" id="KW-0378">Hydrolase</keyword>
<dbReference type="RefSeq" id="XP_007604628.1">
    <property type="nucleotide sequence ID" value="XM_007604566.1"/>
</dbReference>
<dbReference type="GO" id="GO:0051301">
    <property type="term" value="P:cell division"/>
    <property type="evidence" value="ECO:0007669"/>
    <property type="project" value="UniProtKB-KW"/>
</dbReference>
<evidence type="ECO:0000256" key="5">
    <source>
        <dbReference type="ARBA" id="ARBA00022801"/>
    </source>
</evidence>
<dbReference type="PROSITE" id="PS50206">
    <property type="entry name" value="RHODANESE_3"/>
    <property type="match status" value="1"/>
</dbReference>
<evidence type="ECO:0000256" key="3">
    <source>
        <dbReference type="ARBA" id="ARBA00022618"/>
    </source>
</evidence>
<comment type="similarity">
    <text evidence="1">Belongs to the MPI phosphatase family.</text>
</comment>
<dbReference type="FunFam" id="3.40.250.10:FF:000021">
    <property type="entry name" value="M-phase inducer phosphatase cdc-25.2"/>
    <property type="match status" value="1"/>
</dbReference>
<dbReference type="PANTHER" id="PTHR10828:SF76">
    <property type="entry name" value="M-PHASE INDUCER PHOSPHATASE"/>
    <property type="match status" value="1"/>
</dbReference>
<keyword evidence="6" id="KW-0904">Protein phosphatase</keyword>
<dbReference type="HOGENOM" id="CLU_014464_2_0_1"/>
<reference evidence="12" key="1">
    <citation type="submission" date="2011-05" db="EMBL/GenBank/DDBJ databases">
        <title>The genome sequence of Vittaforma corneae strain ATCC 50505.</title>
        <authorList>
            <consortium name="The Broad Institute Genome Sequencing Platform"/>
            <person name="Cuomo C."/>
            <person name="Didier E."/>
            <person name="Bowers L."/>
            <person name="Young S.K."/>
            <person name="Zeng Q."/>
            <person name="Gargeya S."/>
            <person name="Fitzgerald M."/>
            <person name="Haas B."/>
            <person name="Abouelleil A."/>
            <person name="Alvarado L."/>
            <person name="Arachchi H.M."/>
            <person name="Berlin A."/>
            <person name="Chapman S.B."/>
            <person name="Gearin G."/>
            <person name="Goldberg J."/>
            <person name="Griggs A."/>
            <person name="Gujja S."/>
            <person name="Hansen M."/>
            <person name="Heiman D."/>
            <person name="Howarth C."/>
            <person name="Larimer J."/>
            <person name="Lui A."/>
            <person name="MacDonald P.J.P."/>
            <person name="McCowen C."/>
            <person name="Montmayeur A."/>
            <person name="Murphy C."/>
            <person name="Neiman D."/>
            <person name="Pearson M."/>
            <person name="Priest M."/>
            <person name="Roberts A."/>
            <person name="Saif S."/>
            <person name="Shea T."/>
            <person name="Sisk P."/>
            <person name="Stolte C."/>
            <person name="Sykes S."/>
            <person name="Wortman J."/>
            <person name="Nusbaum C."/>
            <person name="Birren B."/>
        </authorList>
    </citation>
    <scope>NUCLEOTIDE SEQUENCE [LARGE SCALE GENOMIC DNA]</scope>
    <source>
        <strain evidence="12">ATCC 50505</strain>
    </source>
</reference>
<evidence type="ECO:0000256" key="8">
    <source>
        <dbReference type="ARBA" id="ARBA00051722"/>
    </source>
</evidence>
<evidence type="ECO:0000256" key="4">
    <source>
        <dbReference type="ARBA" id="ARBA00022776"/>
    </source>
</evidence>
<keyword evidence="3" id="KW-0132">Cell division</keyword>